<keyword evidence="2" id="KW-1185">Reference proteome</keyword>
<protein>
    <submittedName>
        <fullName evidence="1">Uncharacterized protein</fullName>
    </submittedName>
</protein>
<reference evidence="1 2" key="1">
    <citation type="submission" date="2022-12" db="EMBL/GenBank/DDBJ databases">
        <title>Chromosome-scale assembly of the Ensete ventricosum genome.</title>
        <authorList>
            <person name="Dussert Y."/>
            <person name="Stocks J."/>
            <person name="Wendawek A."/>
            <person name="Woldeyes F."/>
            <person name="Nichols R.A."/>
            <person name="Borrell J.S."/>
        </authorList>
    </citation>
    <scope>NUCLEOTIDE SEQUENCE [LARGE SCALE GENOMIC DNA]</scope>
    <source>
        <strain evidence="2">cv. Maze</strain>
        <tissue evidence="1">Seeds</tissue>
    </source>
</reference>
<dbReference type="EMBL" id="JAQQAF010000002">
    <property type="protein sequence ID" value="KAJ8504641.1"/>
    <property type="molecule type" value="Genomic_DNA"/>
</dbReference>
<accession>A0AAV8Q326</accession>
<gene>
    <name evidence="1" type="ORF">OPV22_005527</name>
</gene>
<name>A0AAV8Q326_ENSVE</name>
<organism evidence="1 2">
    <name type="scientific">Ensete ventricosum</name>
    <name type="common">Abyssinian banana</name>
    <name type="synonym">Musa ensete</name>
    <dbReference type="NCBI Taxonomy" id="4639"/>
    <lineage>
        <taxon>Eukaryota</taxon>
        <taxon>Viridiplantae</taxon>
        <taxon>Streptophyta</taxon>
        <taxon>Embryophyta</taxon>
        <taxon>Tracheophyta</taxon>
        <taxon>Spermatophyta</taxon>
        <taxon>Magnoliopsida</taxon>
        <taxon>Liliopsida</taxon>
        <taxon>Zingiberales</taxon>
        <taxon>Musaceae</taxon>
        <taxon>Ensete</taxon>
    </lineage>
</organism>
<proteinExistence type="predicted"/>
<sequence>MMRTARFQSAPKNVSAQVTFMISWSNTLRFKFRDSKVMDRRLHFRMFGDVHKGQHQLADRWLGWFGPQQLEAAAHDGGKDGVSDKRSVAYMETDTNPSDWSVASDDGMDFPMNAYLATHLVREVNLVYTVKCSDTGVELLAGGIVTTTQHLKRVKEKKRFFRT</sequence>
<evidence type="ECO:0000313" key="1">
    <source>
        <dbReference type="EMBL" id="KAJ8504641.1"/>
    </source>
</evidence>
<dbReference type="AlphaFoldDB" id="A0AAV8Q326"/>
<dbReference type="Proteomes" id="UP001222027">
    <property type="component" value="Unassembled WGS sequence"/>
</dbReference>
<comment type="caution">
    <text evidence="1">The sequence shown here is derived from an EMBL/GenBank/DDBJ whole genome shotgun (WGS) entry which is preliminary data.</text>
</comment>
<evidence type="ECO:0000313" key="2">
    <source>
        <dbReference type="Proteomes" id="UP001222027"/>
    </source>
</evidence>